<comment type="domain">
    <text evidence="3">The nitrogen atoms of the two glycine residues in the GGXR motif define the oxyanion hole, and stabilize the oxyanion that forms during the nucleophilic attack by the catalytic serine during substrate cleavage.</text>
</comment>
<evidence type="ECO:0000256" key="1">
    <source>
        <dbReference type="ARBA" id="ARBA00023098"/>
    </source>
</evidence>
<keyword evidence="2 3" id="KW-0442">Lipid degradation</keyword>
<feature type="short sequence motif" description="DGA/G" evidence="2">
    <location>
        <begin position="252"/>
        <end position="254"/>
    </location>
</feature>
<reference evidence="6 7" key="1">
    <citation type="journal article" date="2018" name="Plant J.">
        <title>Genome sequences of Chlorella sorokiniana UTEX 1602 and Micractinium conductrix SAG 241.80: implications to maltose excretion by a green alga.</title>
        <authorList>
            <person name="Arriola M.B."/>
            <person name="Velmurugan N."/>
            <person name="Zhang Y."/>
            <person name="Plunkett M.H."/>
            <person name="Hondzo H."/>
            <person name="Barney B.M."/>
        </authorList>
    </citation>
    <scope>NUCLEOTIDE SEQUENCE [LARGE SCALE GENOMIC DNA]</scope>
    <source>
        <strain evidence="6 7">SAG 241.80</strain>
    </source>
</reference>
<protein>
    <recommendedName>
        <fullName evidence="3">Patatin</fullName>
        <ecNumber evidence="3">3.1.1.-</ecNumber>
    </recommendedName>
</protein>
<comment type="caution">
    <text evidence="2">Lacks conserved residue(s) required for the propagation of feature annotation.</text>
</comment>
<dbReference type="Pfam" id="PF01734">
    <property type="entry name" value="Patatin"/>
    <property type="match status" value="1"/>
</dbReference>
<dbReference type="InterPro" id="IPR033562">
    <property type="entry name" value="PLPL"/>
</dbReference>
<evidence type="ECO:0000256" key="2">
    <source>
        <dbReference type="PROSITE-ProRule" id="PRU01161"/>
    </source>
</evidence>
<keyword evidence="7" id="KW-1185">Reference proteome</keyword>
<organism evidence="6 7">
    <name type="scientific">Micractinium conductrix</name>
    <dbReference type="NCBI Taxonomy" id="554055"/>
    <lineage>
        <taxon>Eukaryota</taxon>
        <taxon>Viridiplantae</taxon>
        <taxon>Chlorophyta</taxon>
        <taxon>core chlorophytes</taxon>
        <taxon>Trebouxiophyceae</taxon>
        <taxon>Chlorellales</taxon>
        <taxon>Chlorellaceae</taxon>
        <taxon>Chlorella clade</taxon>
        <taxon>Micractinium</taxon>
    </lineage>
</organism>
<evidence type="ECO:0000256" key="4">
    <source>
        <dbReference type="SAM" id="MobiDB-lite"/>
    </source>
</evidence>
<evidence type="ECO:0000313" key="6">
    <source>
        <dbReference type="EMBL" id="PSC71483.1"/>
    </source>
</evidence>
<dbReference type="PANTHER" id="PTHR12406">
    <property type="entry name" value="CALCIUM-INDEPENDENT PHOSPHOLIPASE A2 IPLA2 -RELATED"/>
    <property type="match status" value="1"/>
</dbReference>
<dbReference type="EC" id="3.1.1.-" evidence="3"/>
<feature type="domain" description="PNPLA" evidence="5">
    <location>
        <begin position="101"/>
        <end position="265"/>
    </location>
</feature>
<feature type="region of interest" description="Disordered" evidence="4">
    <location>
        <begin position="26"/>
        <end position="51"/>
    </location>
</feature>
<evidence type="ECO:0000259" key="5">
    <source>
        <dbReference type="PROSITE" id="PS51635"/>
    </source>
</evidence>
<keyword evidence="2 3" id="KW-0378">Hydrolase</keyword>
<evidence type="ECO:0000313" key="7">
    <source>
        <dbReference type="Proteomes" id="UP000239649"/>
    </source>
</evidence>
<dbReference type="GO" id="GO:0055088">
    <property type="term" value="P:lipid homeostasis"/>
    <property type="evidence" value="ECO:0007669"/>
    <property type="project" value="TreeGrafter"/>
</dbReference>
<dbReference type="InterPro" id="IPR002641">
    <property type="entry name" value="PNPLA_dom"/>
</dbReference>
<feature type="active site" description="Nucleophile" evidence="2">
    <location>
        <position position="136"/>
    </location>
</feature>
<comment type="similarity">
    <text evidence="3">Belongs to the patatin family.</text>
</comment>
<dbReference type="GO" id="GO:0004806">
    <property type="term" value="F:triacylglycerol lipase activity"/>
    <property type="evidence" value="ECO:0007669"/>
    <property type="project" value="TreeGrafter"/>
</dbReference>
<dbReference type="STRING" id="554055.A0A2P6VBM1"/>
<dbReference type="GO" id="GO:0016020">
    <property type="term" value="C:membrane"/>
    <property type="evidence" value="ECO:0007669"/>
    <property type="project" value="TreeGrafter"/>
</dbReference>
<dbReference type="Proteomes" id="UP000239649">
    <property type="component" value="Unassembled WGS sequence"/>
</dbReference>
<feature type="active site" description="Proton acceptor" evidence="2">
    <location>
        <position position="252"/>
    </location>
</feature>
<dbReference type="Gene3D" id="3.40.1090.10">
    <property type="entry name" value="Cytosolic phospholipase A2 catalytic domain"/>
    <property type="match status" value="1"/>
</dbReference>
<dbReference type="PANTHER" id="PTHR12406:SF7">
    <property type="entry name" value="PATATIN-LIKE PHOSPHOLIPASE DOMAIN-CONTAINING PROTEIN 4"/>
    <property type="match status" value="1"/>
</dbReference>
<dbReference type="InterPro" id="IPR016035">
    <property type="entry name" value="Acyl_Trfase/lysoPLipase"/>
</dbReference>
<feature type="short sequence motif" description="GXSXG" evidence="2">
    <location>
        <begin position="134"/>
        <end position="138"/>
    </location>
</feature>
<comment type="caution">
    <text evidence="6">The sequence shown here is derived from an EMBL/GenBank/DDBJ whole genome shotgun (WGS) entry which is preliminary data.</text>
</comment>
<accession>A0A2P6VBM1</accession>
<dbReference type="OrthoDB" id="197155at2759"/>
<evidence type="ECO:0000256" key="3">
    <source>
        <dbReference type="RuleBase" id="RU361262"/>
    </source>
</evidence>
<sequence length="483" mass="50015">MFRRAGLSRTASAGAARQQRAAGLVVAGSGGRGPAPGSGGGGGGEQPLRLSPDDQRRAISVLNGALDLKKWRSQLGGTLIVDDASHKAEVQQAVKEGNISFGFSAGGCLFPYYIGCAGALIDAGILTDEVKVGGASAGSLLAACLKSGLPLDDVVEQNLRLMSEFRRGGTRGRMGTVLRSFLDASLPEDAHERCRDRAYVAVTRVSPIAQPVLLSNFQDREDLIRALLTSCHVPWWFDGNAFTEFRGERHCDGGLTNFIPLPPGTVGVRVCCFPSKQLSPVYRIGISPDSFQPWPYTLRQMVSWAFEPADDAIIAVMIDKGKQDAEAWMQSMDLVGEAAAAQRRDAAQVGEVAAAKQAAVGTADAGTQAQAQREGWQALQERAQQGGEAATAPLAPEAAAEARGEETAGGAAPGGQVKAVQAAVERQDAGASKAEQDAAAEAALREAEEREAAGGNLWARALAAAGAAGTAAAIAAAVSSAGV</sequence>
<dbReference type="EMBL" id="LHPF02000014">
    <property type="protein sequence ID" value="PSC71483.1"/>
    <property type="molecule type" value="Genomic_DNA"/>
</dbReference>
<dbReference type="GO" id="GO:0005811">
    <property type="term" value="C:lipid droplet"/>
    <property type="evidence" value="ECO:0007669"/>
    <property type="project" value="TreeGrafter"/>
</dbReference>
<gene>
    <name evidence="6" type="ORF">C2E20_5107</name>
</gene>
<dbReference type="AlphaFoldDB" id="A0A2P6VBM1"/>
<feature type="compositionally biased region" description="Gly residues" evidence="4">
    <location>
        <begin position="28"/>
        <end position="45"/>
    </location>
</feature>
<dbReference type="PROSITE" id="PS51635">
    <property type="entry name" value="PNPLA"/>
    <property type="match status" value="1"/>
</dbReference>
<dbReference type="GO" id="GO:0005737">
    <property type="term" value="C:cytoplasm"/>
    <property type="evidence" value="ECO:0007669"/>
    <property type="project" value="TreeGrafter"/>
</dbReference>
<comment type="function">
    <text evidence="3">Lipolytic acyl hydrolase (LAH).</text>
</comment>
<dbReference type="SUPFAM" id="SSF52151">
    <property type="entry name" value="FabD/lysophospholipase-like"/>
    <property type="match status" value="1"/>
</dbReference>
<keyword evidence="1 2" id="KW-0443">Lipid metabolism</keyword>
<name>A0A2P6VBM1_9CHLO</name>
<proteinExistence type="inferred from homology"/>
<dbReference type="GO" id="GO:0019433">
    <property type="term" value="P:triglyceride catabolic process"/>
    <property type="evidence" value="ECO:0007669"/>
    <property type="project" value="TreeGrafter"/>
</dbReference>